<reference evidence="4 5" key="1">
    <citation type="submission" date="2022-05" db="EMBL/GenBank/DDBJ databases">
        <authorList>
            <person name="Park J.-S."/>
        </authorList>
    </citation>
    <scope>NUCLEOTIDE SEQUENCE [LARGE SCALE GENOMIC DNA]</scope>
    <source>
        <strain evidence="4 5">2012CJ35-5</strain>
    </source>
</reference>
<dbReference type="Pfam" id="PF01557">
    <property type="entry name" value="FAA_hydrolase"/>
    <property type="match status" value="1"/>
</dbReference>
<organism evidence="4 5">
    <name type="scientific">Flagellimonas spongiicola</name>
    <dbReference type="NCBI Taxonomy" id="2942208"/>
    <lineage>
        <taxon>Bacteria</taxon>
        <taxon>Pseudomonadati</taxon>
        <taxon>Bacteroidota</taxon>
        <taxon>Flavobacteriia</taxon>
        <taxon>Flavobacteriales</taxon>
        <taxon>Flavobacteriaceae</taxon>
        <taxon>Flagellimonas</taxon>
    </lineage>
</organism>
<evidence type="ECO:0000259" key="3">
    <source>
        <dbReference type="Pfam" id="PF01557"/>
    </source>
</evidence>
<proteinExistence type="inferred from homology"/>
<dbReference type="EMBL" id="JAMFMA010000003">
    <property type="protein sequence ID" value="MCL6274919.1"/>
    <property type="molecule type" value="Genomic_DNA"/>
</dbReference>
<dbReference type="InterPro" id="IPR051121">
    <property type="entry name" value="FAH"/>
</dbReference>
<comment type="similarity">
    <text evidence="1">Belongs to the FAH family.</text>
</comment>
<evidence type="ECO:0000313" key="4">
    <source>
        <dbReference type="EMBL" id="MCL6274919.1"/>
    </source>
</evidence>
<dbReference type="GO" id="GO:0016787">
    <property type="term" value="F:hydrolase activity"/>
    <property type="evidence" value="ECO:0007669"/>
    <property type="project" value="UniProtKB-KW"/>
</dbReference>
<protein>
    <submittedName>
        <fullName evidence="4">Fumarylacetoacetate hydrolase family protein</fullName>
    </submittedName>
</protein>
<dbReference type="RefSeq" id="WP_249658106.1">
    <property type="nucleotide sequence ID" value="NZ_JAMFMA010000003.1"/>
</dbReference>
<keyword evidence="4" id="KW-0378">Hydrolase</keyword>
<evidence type="ECO:0000313" key="5">
    <source>
        <dbReference type="Proteomes" id="UP001203607"/>
    </source>
</evidence>
<evidence type="ECO:0000256" key="1">
    <source>
        <dbReference type="ARBA" id="ARBA00010211"/>
    </source>
</evidence>
<dbReference type="Gene3D" id="3.90.850.10">
    <property type="entry name" value="Fumarylacetoacetase-like, C-terminal domain"/>
    <property type="match status" value="1"/>
</dbReference>
<dbReference type="SUPFAM" id="SSF56529">
    <property type="entry name" value="FAH"/>
    <property type="match status" value="1"/>
</dbReference>
<dbReference type="PANTHER" id="PTHR42796">
    <property type="entry name" value="FUMARYLACETOACETATE HYDROLASE DOMAIN-CONTAINING PROTEIN 2A-RELATED"/>
    <property type="match status" value="1"/>
</dbReference>
<evidence type="ECO:0000256" key="2">
    <source>
        <dbReference type="ARBA" id="ARBA00022723"/>
    </source>
</evidence>
<name>A0ABT0PU52_9FLAO</name>
<dbReference type="InterPro" id="IPR036663">
    <property type="entry name" value="Fumarylacetoacetase_C_sf"/>
</dbReference>
<dbReference type="PANTHER" id="PTHR42796:SF7">
    <property type="entry name" value="2-DEHYDRO-3-DEOXY-D-ARABINONATE DEHYDRATASE"/>
    <property type="match status" value="1"/>
</dbReference>
<sequence>MKVYKTGTTAYIEYKGTFYTKEVLDWDAFLNRPNLHRTLSDEIDSWNKTNDSFLRQTKLDPPLGSQEIWAAGVTYERSKSARMDEAKASGGAIFYDKVYDAERPELFFKSTARRCVGHGEEVFIRKDSSWNVPEPELTLFVNSNGNIEGYTIGNDMSSRSIEGENPLYLPQAKTYEKSAAIGPCLLVLENQIPSTTEIHIQIARKDQIMYEENVAISKIKRGFDELVGFLFRECDFPDGVFLMTGTCLVPPDEFSLAVGDLISISIDQIGTLVNHVAVKSNK</sequence>
<gene>
    <name evidence="4" type="ORF">M3P19_12935</name>
</gene>
<dbReference type="InterPro" id="IPR011234">
    <property type="entry name" value="Fumarylacetoacetase-like_C"/>
</dbReference>
<keyword evidence="5" id="KW-1185">Reference proteome</keyword>
<accession>A0ABT0PU52</accession>
<comment type="caution">
    <text evidence="4">The sequence shown here is derived from an EMBL/GenBank/DDBJ whole genome shotgun (WGS) entry which is preliminary data.</text>
</comment>
<keyword evidence="2" id="KW-0479">Metal-binding</keyword>
<feature type="domain" description="Fumarylacetoacetase-like C-terminal" evidence="3">
    <location>
        <begin position="102"/>
        <end position="276"/>
    </location>
</feature>
<dbReference type="Proteomes" id="UP001203607">
    <property type="component" value="Unassembled WGS sequence"/>
</dbReference>